<accession>L9XQ91</accession>
<sequence>TITHAVAELINTFQEVRDDIYQRERPDRAQEQW</sequence>
<reference evidence="1 2" key="1">
    <citation type="journal article" date="2014" name="PLoS Genet.">
        <title>Phylogenetically driven sequencing of extremely halophilic archaea reveals strategies for static and dynamic osmo-response.</title>
        <authorList>
            <person name="Becker E.A."/>
            <person name="Seitzer P.M."/>
            <person name="Tritt A."/>
            <person name="Larsen D."/>
            <person name="Krusor M."/>
            <person name="Yao A.I."/>
            <person name="Wu D."/>
            <person name="Madern D."/>
            <person name="Eisen J.A."/>
            <person name="Darling A.E."/>
            <person name="Facciotti M.T."/>
        </authorList>
    </citation>
    <scope>NUCLEOTIDE SEQUENCE [LARGE SCALE GENOMIC DNA]</scope>
    <source>
        <strain evidence="1 2">DSM 18795</strain>
    </source>
</reference>
<feature type="non-terminal residue" evidence="1">
    <location>
        <position position="1"/>
    </location>
</feature>
<protein>
    <submittedName>
        <fullName evidence="1">Creatininase</fullName>
    </submittedName>
</protein>
<keyword evidence="2" id="KW-1185">Reference proteome</keyword>
<comment type="caution">
    <text evidence="1">The sequence shown here is derived from an EMBL/GenBank/DDBJ whole genome shotgun (WGS) entry which is preliminary data.</text>
</comment>
<gene>
    <name evidence="1" type="ORF">C492_07005</name>
</gene>
<evidence type="ECO:0000313" key="1">
    <source>
        <dbReference type="EMBL" id="ELY63586.1"/>
    </source>
</evidence>
<dbReference type="Proteomes" id="UP000011531">
    <property type="component" value="Unassembled WGS sequence"/>
</dbReference>
<dbReference type="AlphaFoldDB" id="L9XQ91"/>
<evidence type="ECO:0000313" key="2">
    <source>
        <dbReference type="Proteomes" id="UP000011531"/>
    </source>
</evidence>
<dbReference type="EMBL" id="AOIA01000041">
    <property type="protein sequence ID" value="ELY63586.1"/>
    <property type="molecule type" value="Genomic_DNA"/>
</dbReference>
<proteinExistence type="predicted"/>
<name>L9XQ91_9EURY</name>
<organism evidence="1 2">
    <name type="scientific">Natronococcus jeotgali DSM 18795</name>
    <dbReference type="NCBI Taxonomy" id="1227498"/>
    <lineage>
        <taxon>Archaea</taxon>
        <taxon>Methanobacteriati</taxon>
        <taxon>Methanobacteriota</taxon>
        <taxon>Stenosarchaea group</taxon>
        <taxon>Halobacteria</taxon>
        <taxon>Halobacteriales</taxon>
        <taxon>Natrialbaceae</taxon>
        <taxon>Natronococcus</taxon>
    </lineage>
</organism>